<dbReference type="EMBL" id="LGFT01000007">
    <property type="protein sequence ID" value="KUK45209.1"/>
    <property type="molecule type" value="Genomic_DNA"/>
</dbReference>
<dbReference type="PATRIC" id="fig|301375.6.peg.1912"/>
<sequence>MRYLSMLLLSVVTASIILGAADGLCPRLSYVDNVEWLGAGDLGFNLDVPKSNDGATGLNTAEAEDDDFPIDDSLNEAGEDGVGDPSVAEEETAKLGALDQVDLTLFGDVTGNVDLNLFRSGDVVFGAGSLTARGGKSAVGASGSVAGDALFLKLVPLDGSRLYVLDLEIEGGSIRGSYLAIGSDGQSLSGTADSTFFD</sequence>
<comment type="caution">
    <text evidence="1">The sequence shown here is derived from an EMBL/GenBank/DDBJ whole genome shotgun (WGS) entry which is preliminary data.</text>
</comment>
<evidence type="ECO:0000313" key="3">
    <source>
        <dbReference type="Proteomes" id="UP000053961"/>
    </source>
</evidence>
<proteinExistence type="predicted"/>
<name>A0A101FVR8_9EURY</name>
<gene>
    <name evidence="1" type="ORF">XD72_0458</name>
    <name evidence="2" type="ORF">XE07_0344</name>
</gene>
<dbReference type="AlphaFoldDB" id="A0A101FVR8"/>
<protein>
    <submittedName>
        <fullName evidence="1">Uncharacterized protein</fullName>
    </submittedName>
</protein>
<accession>A0A101FVR8</accession>
<evidence type="ECO:0000313" key="4">
    <source>
        <dbReference type="Proteomes" id="UP000057043"/>
    </source>
</evidence>
<evidence type="ECO:0000313" key="1">
    <source>
        <dbReference type="EMBL" id="KUK45209.1"/>
    </source>
</evidence>
<dbReference type="Proteomes" id="UP000053961">
    <property type="component" value="Unassembled WGS sequence"/>
</dbReference>
<evidence type="ECO:0000313" key="2">
    <source>
        <dbReference type="EMBL" id="KUK97514.1"/>
    </source>
</evidence>
<dbReference type="EMBL" id="LGHB01000002">
    <property type="protein sequence ID" value="KUK97514.1"/>
    <property type="molecule type" value="Genomic_DNA"/>
</dbReference>
<reference evidence="3 4" key="2">
    <citation type="journal article" date="2015" name="MBio">
        <title>Genome-Resolved Metagenomic Analysis Reveals Roles for Candidate Phyla and Other Microbial Community Members in Biogeochemical Transformations in Oil Reservoirs.</title>
        <authorList>
            <person name="Hu P."/>
            <person name="Tom L."/>
            <person name="Singh A."/>
            <person name="Thomas B.C."/>
            <person name="Baker B.J."/>
            <person name="Piceno Y.M."/>
            <person name="Andersen G.L."/>
            <person name="Banfield J.F."/>
        </authorList>
    </citation>
    <scope>NUCLEOTIDE SEQUENCE [LARGE SCALE GENOMIC DNA]</scope>
    <source>
        <strain evidence="1">57_489</strain>
    </source>
</reference>
<organism evidence="1 4">
    <name type="scientific">Methanothrix harundinacea</name>
    <dbReference type="NCBI Taxonomy" id="301375"/>
    <lineage>
        <taxon>Archaea</taxon>
        <taxon>Methanobacteriati</taxon>
        <taxon>Methanobacteriota</taxon>
        <taxon>Stenosarchaea group</taxon>
        <taxon>Methanomicrobia</taxon>
        <taxon>Methanotrichales</taxon>
        <taxon>Methanotrichaceae</taxon>
        <taxon>Methanothrix</taxon>
    </lineage>
</organism>
<reference evidence="2" key="1">
    <citation type="journal article" date="2015" name="MBio">
        <title>Genome-resolved metagenomic analysis reveals roles for candidate phyla and other microbial community members in biogeochemical transformations in oil reservoirs.</title>
        <authorList>
            <person name="Hu P."/>
            <person name="Tom L."/>
            <person name="Singh A."/>
            <person name="Thomas B.C."/>
            <person name="Baker B.J."/>
            <person name="Piceno Y.M."/>
            <person name="Andersen G.L."/>
            <person name="Banfield J.F."/>
        </authorList>
    </citation>
    <scope>NUCLEOTIDE SEQUENCE [LARGE SCALE GENOMIC DNA]</scope>
    <source>
        <strain evidence="2">56_747</strain>
    </source>
</reference>
<dbReference type="Proteomes" id="UP000057043">
    <property type="component" value="Unassembled WGS sequence"/>
</dbReference>